<dbReference type="InterPro" id="IPR021994">
    <property type="entry name" value="DUF3592"/>
</dbReference>
<feature type="transmembrane region" description="Helical" evidence="1">
    <location>
        <begin position="134"/>
        <end position="155"/>
    </location>
</feature>
<evidence type="ECO:0000259" key="2">
    <source>
        <dbReference type="Pfam" id="PF12158"/>
    </source>
</evidence>
<feature type="domain" description="DUF3592" evidence="2">
    <location>
        <begin position="40"/>
        <end position="127"/>
    </location>
</feature>
<reference evidence="3 4" key="1">
    <citation type="submission" date="2020-10" db="EMBL/GenBank/DDBJ databases">
        <title>Phylogeny of dyella-like bacteria.</title>
        <authorList>
            <person name="Fu J."/>
        </authorList>
    </citation>
    <scope>NUCLEOTIDE SEQUENCE [LARGE SCALE GENOMIC DNA]</scope>
    <source>
        <strain evidence="3 4">DHG40</strain>
    </source>
</reference>
<organism evidence="3 4">
    <name type="scientific">Dyella humi</name>
    <dbReference type="NCBI Taxonomy" id="1770547"/>
    <lineage>
        <taxon>Bacteria</taxon>
        <taxon>Pseudomonadati</taxon>
        <taxon>Pseudomonadota</taxon>
        <taxon>Gammaproteobacteria</taxon>
        <taxon>Lysobacterales</taxon>
        <taxon>Rhodanobacteraceae</taxon>
        <taxon>Dyella</taxon>
    </lineage>
</organism>
<keyword evidence="1" id="KW-0472">Membrane</keyword>
<proteinExistence type="predicted"/>
<gene>
    <name evidence="3" type="ORF">ISP18_14115</name>
</gene>
<dbReference type="Proteomes" id="UP001620409">
    <property type="component" value="Unassembled WGS sequence"/>
</dbReference>
<keyword evidence="4" id="KW-1185">Reference proteome</keyword>
<protein>
    <submittedName>
        <fullName evidence="3">DUF3592 domain-containing protein</fullName>
    </submittedName>
</protein>
<dbReference type="Pfam" id="PF12158">
    <property type="entry name" value="DUF3592"/>
    <property type="match status" value="1"/>
</dbReference>
<dbReference type="EMBL" id="JADIKI010000023">
    <property type="protein sequence ID" value="MFK2855732.1"/>
    <property type="molecule type" value="Genomic_DNA"/>
</dbReference>
<sequence>MNILFPSLFSLIFIFIGVVAINFGRNTAAKAKQSLSWPTTEGEIAHSAVLYQTDTSATADNASTYKADVVYRYKVHGKSYSSSKISFLDLASTTNRAQSVVSRYPDNSTVQVYYNPTNPAEAVLEPESVSGITFLYVFGGLFAAAGLFFLIMSLTGHVHVH</sequence>
<dbReference type="RefSeq" id="WP_380013125.1">
    <property type="nucleotide sequence ID" value="NZ_JADIKI010000023.1"/>
</dbReference>
<comment type="caution">
    <text evidence="3">The sequence shown here is derived from an EMBL/GenBank/DDBJ whole genome shotgun (WGS) entry which is preliminary data.</text>
</comment>
<keyword evidence="1" id="KW-1133">Transmembrane helix</keyword>
<name>A0ABW8IKH6_9GAMM</name>
<keyword evidence="1" id="KW-0812">Transmembrane</keyword>
<accession>A0ABW8IKH6</accession>
<feature type="transmembrane region" description="Helical" evidence="1">
    <location>
        <begin position="6"/>
        <end position="24"/>
    </location>
</feature>
<evidence type="ECO:0000313" key="4">
    <source>
        <dbReference type="Proteomes" id="UP001620409"/>
    </source>
</evidence>
<evidence type="ECO:0000313" key="3">
    <source>
        <dbReference type="EMBL" id="MFK2855732.1"/>
    </source>
</evidence>
<evidence type="ECO:0000256" key="1">
    <source>
        <dbReference type="SAM" id="Phobius"/>
    </source>
</evidence>